<dbReference type="KEGG" id="osu:NT6N_05090"/>
<dbReference type="SUPFAM" id="SSF51735">
    <property type="entry name" value="NAD(P)-binding Rossmann-fold domains"/>
    <property type="match status" value="1"/>
</dbReference>
<accession>A0AAT9FHP0</accession>
<dbReference type="Gene3D" id="3.30.360.10">
    <property type="entry name" value="Dihydrodipicolinate Reductase, domain 2"/>
    <property type="match status" value="1"/>
</dbReference>
<feature type="domain" description="Gfo/Idh/MocA-like oxidoreductase bacterial type C-terminal" evidence="3">
    <location>
        <begin position="174"/>
        <end position="426"/>
    </location>
</feature>
<keyword evidence="1" id="KW-0560">Oxidoreductase</keyword>
<evidence type="ECO:0000259" key="2">
    <source>
        <dbReference type="Pfam" id="PF01408"/>
    </source>
</evidence>
<evidence type="ECO:0000256" key="1">
    <source>
        <dbReference type="ARBA" id="ARBA00023002"/>
    </source>
</evidence>
<proteinExistence type="predicted"/>
<dbReference type="PANTHER" id="PTHR43818">
    <property type="entry name" value="BCDNA.GH03377"/>
    <property type="match status" value="1"/>
</dbReference>
<dbReference type="PANTHER" id="PTHR43818:SF11">
    <property type="entry name" value="BCDNA.GH03377"/>
    <property type="match status" value="1"/>
</dbReference>
<dbReference type="Pfam" id="PF19051">
    <property type="entry name" value="GFO_IDH_MocA_C2"/>
    <property type="match status" value="1"/>
</dbReference>
<evidence type="ECO:0000259" key="3">
    <source>
        <dbReference type="Pfam" id="PF19051"/>
    </source>
</evidence>
<dbReference type="GO" id="GO:0000166">
    <property type="term" value="F:nucleotide binding"/>
    <property type="evidence" value="ECO:0007669"/>
    <property type="project" value="InterPro"/>
</dbReference>
<dbReference type="GO" id="GO:0016491">
    <property type="term" value="F:oxidoreductase activity"/>
    <property type="evidence" value="ECO:0007669"/>
    <property type="project" value="UniProtKB-KW"/>
</dbReference>
<dbReference type="EMBL" id="AP026866">
    <property type="protein sequence ID" value="BDS05469.1"/>
    <property type="molecule type" value="Genomic_DNA"/>
</dbReference>
<dbReference type="InterPro" id="IPR050463">
    <property type="entry name" value="Gfo/Idh/MocA_oxidrdct_glycsds"/>
</dbReference>
<dbReference type="Gene3D" id="3.40.50.720">
    <property type="entry name" value="NAD(P)-binding Rossmann-like Domain"/>
    <property type="match status" value="1"/>
</dbReference>
<gene>
    <name evidence="4" type="ORF">NT6N_05090</name>
</gene>
<protein>
    <submittedName>
        <fullName evidence="4">Oxidoreductase</fullName>
    </submittedName>
</protein>
<dbReference type="Pfam" id="PF01408">
    <property type="entry name" value="GFO_IDH_MocA"/>
    <property type="match status" value="1"/>
</dbReference>
<dbReference type="InterPro" id="IPR043906">
    <property type="entry name" value="Gfo/Idh/MocA_OxRdtase_bact_C"/>
</dbReference>
<reference evidence="4" key="1">
    <citation type="submission" date="2024-07" db="EMBL/GenBank/DDBJ databases">
        <title>Complete genome sequence of Verrucomicrobiaceae bacterium NT6N.</title>
        <authorList>
            <person name="Huang C."/>
            <person name="Takami H."/>
            <person name="Hamasaki K."/>
        </authorList>
    </citation>
    <scope>NUCLEOTIDE SEQUENCE</scope>
    <source>
        <strain evidence="4">NT6N</strain>
    </source>
</reference>
<evidence type="ECO:0000313" key="4">
    <source>
        <dbReference type="EMBL" id="BDS05469.1"/>
    </source>
</evidence>
<dbReference type="AlphaFoldDB" id="A0AAT9FHP0"/>
<dbReference type="SUPFAM" id="SSF55347">
    <property type="entry name" value="Glyceraldehyde-3-phosphate dehydrogenase-like, C-terminal domain"/>
    <property type="match status" value="1"/>
</dbReference>
<dbReference type="InterPro" id="IPR036291">
    <property type="entry name" value="NAD(P)-bd_dom_sf"/>
</dbReference>
<sequence length="432" mass="47979">MPESLLPKHNRRAALKGLAALATVQILPRNIALGGPDAPSNQLTRAIIGCGGISKYHLPMPGRLLALCDVDSKHLAARMKQVHGKGNKDCKGYSDFREILARKDIDIIHTATPPHWHAYQAIAAAKAGKHVWGEKPMSRTIGEGIAMKKAIADAGVAFRLNTWFRFKDRFYGSGVTAREVRKAVAGGLLGNGPLKVTLSGITGFNWKFNWVGKTGLKPQQVPENLDYDFWLGPAPMKPYNPHRVHKTFRGYWDYDGGGLGDMGQHYLDPVQYILGKDEELPVSVEIDADPQDQDAVGKWRRITYKYADGTTIVLDGINKDKKAAFIEGSEGKIFKGFKSDITGFAEKVKQLPEPPKQVTDFHQAIREKKKFALNEINGFASCTLVNLGKIAHRTNENIVFDPKAMKITNSEKANALIHQEDRDKWDHRKLIG</sequence>
<dbReference type="InterPro" id="IPR000683">
    <property type="entry name" value="Gfo/Idh/MocA-like_OxRdtase_N"/>
</dbReference>
<name>A0AAT9FHP0_9BACT</name>
<organism evidence="4">
    <name type="scientific">Oceaniferula spumae</name>
    <dbReference type="NCBI Taxonomy" id="2979115"/>
    <lineage>
        <taxon>Bacteria</taxon>
        <taxon>Pseudomonadati</taxon>
        <taxon>Verrucomicrobiota</taxon>
        <taxon>Verrucomicrobiia</taxon>
        <taxon>Verrucomicrobiales</taxon>
        <taxon>Verrucomicrobiaceae</taxon>
        <taxon>Oceaniferula</taxon>
    </lineage>
</organism>
<feature type="domain" description="Gfo/Idh/MocA-like oxidoreductase N-terminal" evidence="2">
    <location>
        <begin position="46"/>
        <end position="160"/>
    </location>
</feature>